<sequence length="282" mass="32263">MQYNLEYTNELNQSITFGGDNFKVIFFEGFGNLDADVQTQRSPYQDGGSRKGVVLEQRPLYIEFLLQGESWEDLSSQRQLVSRVFNPKIPGKYTLSYGEKTFEIEGSPESVPYFGQEATNHLQEVSVSVIAPDPYWRDPIEVSRALRAFEGTFQFPLRFPLRFGQRGDSETFDNTGDVAAPVKIDIQGPVEVPQLFNQTTGEFIRVNINLRGGDILHIDTDENHKRVEIYRRGNVIRAFGFLDRRSDLWKLAPGENVIRYSADRGQRESIVTISYQNRYVGV</sequence>
<evidence type="ECO:0000259" key="2">
    <source>
        <dbReference type="Pfam" id="PF22768"/>
    </source>
</evidence>
<dbReference type="RefSeq" id="WP_168006910.1">
    <property type="nucleotide sequence ID" value="NZ_JAATHJ010000013.1"/>
</dbReference>
<dbReference type="Pfam" id="PF22768">
    <property type="entry name" value="SPP1_Dit"/>
    <property type="match status" value="1"/>
</dbReference>
<protein>
    <submittedName>
        <fullName evidence="3">Phage tail family protein</fullName>
    </submittedName>
</protein>
<comment type="caution">
    <text evidence="3">The sequence shown here is derived from an EMBL/GenBank/DDBJ whole genome shotgun (WGS) entry which is preliminary data.</text>
</comment>
<evidence type="ECO:0000313" key="3">
    <source>
        <dbReference type="EMBL" id="NJP37927.1"/>
    </source>
</evidence>
<dbReference type="Gene3D" id="2.60.120.860">
    <property type="match status" value="1"/>
</dbReference>
<feature type="domain" description="Siphovirus-type tail component RIFT-related" evidence="1">
    <location>
        <begin position="26"/>
        <end position="94"/>
    </location>
</feature>
<proteinExistence type="predicted"/>
<dbReference type="AlphaFoldDB" id="A0A969TVB2"/>
<dbReference type="EMBL" id="JAATHJ010000013">
    <property type="protein sequence ID" value="NJP37927.1"/>
    <property type="molecule type" value="Genomic_DNA"/>
</dbReference>
<gene>
    <name evidence="3" type="ORF">HCN83_10045</name>
</gene>
<evidence type="ECO:0000259" key="1">
    <source>
        <dbReference type="Pfam" id="PF05709"/>
    </source>
</evidence>
<accession>A0A969TVB2</accession>
<dbReference type="InterPro" id="IPR008841">
    <property type="entry name" value="Siphovirus-type_tail_N"/>
</dbReference>
<reference evidence="3 4" key="1">
    <citation type="submission" date="2020-03" db="EMBL/GenBank/DDBJ databases">
        <title>Assessment of the enzymatic potential of alkaline-tolerant lipase obtained from Bacillus luteus H11 (technogenic soil) for the bioremediation of saline soils contaminated with petroleum substances.</title>
        <authorList>
            <person name="Kalwasinska A."/>
        </authorList>
    </citation>
    <scope>NUCLEOTIDE SEQUENCE [LARGE SCALE GENOMIC DNA]</scope>
    <source>
        <strain evidence="3 4">H11</strain>
    </source>
</reference>
<dbReference type="InterPro" id="IPR054738">
    <property type="entry name" value="Siphovirus-type_tail_C"/>
</dbReference>
<evidence type="ECO:0000313" key="4">
    <source>
        <dbReference type="Proteomes" id="UP000752012"/>
    </source>
</evidence>
<keyword evidence="4" id="KW-1185">Reference proteome</keyword>
<name>A0A969TVB2_9BACI</name>
<feature type="domain" description="Siphovirus-type tail component C-terminal" evidence="2">
    <location>
        <begin position="176"/>
        <end position="279"/>
    </location>
</feature>
<organism evidence="3 4">
    <name type="scientific">Alkalicoccus luteus</name>
    <dbReference type="NCBI Taxonomy" id="1237094"/>
    <lineage>
        <taxon>Bacteria</taxon>
        <taxon>Bacillati</taxon>
        <taxon>Bacillota</taxon>
        <taxon>Bacilli</taxon>
        <taxon>Bacillales</taxon>
        <taxon>Bacillaceae</taxon>
        <taxon>Alkalicoccus</taxon>
    </lineage>
</organism>
<dbReference type="Gene3D" id="2.40.30.200">
    <property type="match status" value="1"/>
</dbReference>
<dbReference type="Pfam" id="PF05709">
    <property type="entry name" value="Sipho_tail"/>
    <property type="match status" value="1"/>
</dbReference>
<dbReference type="Proteomes" id="UP000752012">
    <property type="component" value="Unassembled WGS sequence"/>
</dbReference>